<dbReference type="Gene3D" id="1.10.10.10">
    <property type="entry name" value="Winged helix-like DNA-binding domain superfamily/Winged helix DNA-binding domain"/>
    <property type="match status" value="1"/>
</dbReference>
<dbReference type="Gene3D" id="2.120.10.30">
    <property type="entry name" value="TolB, C-terminal domain"/>
    <property type="match status" value="2"/>
</dbReference>
<evidence type="ECO:0000256" key="1">
    <source>
        <dbReference type="ARBA" id="ARBA00009820"/>
    </source>
</evidence>
<feature type="transmembrane region" description="Helical" evidence="4">
    <location>
        <begin position="127"/>
        <end position="148"/>
    </location>
</feature>
<dbReference type="AlphaFoldDB" id="A0A8I0T2V0"/>
<name>A0A8I0T2V0_9GAMM</name>
<proteinExistence type="inferred from homology"/>
<evidence type="ECO:0000259" key="5">
    <source>
        <dbReference type="PROSITE" id="PS51755"/>
    </source>
</evidence>
<dbReference type="SMART" id="SM00862">
    <property type="entry name" value="Trans_reg_C"/>
    <property type="match status" value="1"/>
</dbReference>
<dbReference type="InterPro" id="IPR011659">
    <property type="entry name" value="WD40"/>
</dbReference>
<dbReference type="GO" id="GO:0000160">
    <property type="term" value="P:phosphorelay signal transduction system"/>
    <property type="evidence" value="ECO:0007669"/>
    <property type="project" value="InterPro"/>
</dbReference>
<accession>A0A8I0T2V0</accession>
<dbReference type="InterPro" id="IPR011042">
    <property type="entry name" value="6-blade_b-propeller_TolB-like"/>
</dbReference>
<keyword evidence="7" id="KW-1185">Reference proteome</keyword>
<organism evidence="6 7">
    <name type="scientific">Pseudoalteromonas peptidolytica F12-50-A1</name>
    <dbReference type="NCBI Taxonomy" id="1315280"/>
    <lineage>
        <taxon>Bacteria</taxon>
        <taxon>Pseudomonadati</taxon>
        <taxon>Pseudomonadota</taxon>
        <taxon>Gammaproteobacteria</taxon>
        <taxon>Alteromonadales</taxon>
        <taxon>Pseudoalteromonadaceae</taxon>
        <taxon>Pseudoalteromonas</taxon>
    </lineage>
</organism>
<dbReference type="CDD" id="cd00383">
    <property type="entry name" value="trans_reg_C"/>
    <property type="match status" value="1"/>
</dbReference>
<reference evidence="6 7" key="1">
    <citation type="submission" date="2015-06" db="EMBL/GenBank/DDBJ databases">
        <title>Genome sequence of Pseudoalteromonas peptidolytica.</title>
        <authorList>
            <person name="Xie B.-B."/>
            <person name="Rong J.-C."/>
            <person name="Qin Q.-L."/>
            <person name="Zhang Y.-Z."/>
        </authorList>
    </citation>
    <scope>NUCLEOTIDE SEQUENCE [LARGE SCALE GENOMIC DNA]</scope>
    <source>
        <strain evidence="6 7">F12-50-A1</strain>
    </source>
</reference>
<dbReference type="InterPro" id="IPR001867">
    <property type="entry name" value="OmpR/PhoB-type_DNA-bd"/>
</dbReference>
<dbReference type="PANTHER" id="PTHR36842:SF1">
    <property type="entry name" value="PROTEIN TOLB"/>
    <property type="match status" value="1"/>
</dbReference>
<evidence type="ECO:0000313" key="7">
    <source>
        <dbReference type="Proteomes" id="UP000660708"/>
    </source>
</evidence>
<keyword evidence="4" id="KW-0812">Transmembrane</keyword>
<sequence>MEIKCGNWDVFVDDLVVQIHDETFKLEPKTMDLLVCLAKNQGNIMSKDALIESVWDGMVVSDHAVTSCIAKLRKVLSQDQSIPIYIETISKRGYRIPKQVYVSICNKEEVTETTSHTSATSTNNIKLIKVSVVLIFALVVILVVFYSADTLSIVKENHVVEKPLKFQGMHPVTSLEGPEKTPRASPDGKFISYLSFNLDEKRWDINISLSSSREIVHRILDVSEFTAPAWSFSSDKIIFHRIGEDFCEIYIAGLRESTWSEESVYTCELFSHAMDFAWDKKIELIYFNEKPYLTEPAAIFQLNLNTGRKVQVTNPIVSGFGDYRLNYSYDLGLLYFLRNEHWKKSTDFYSLDPLKQEITHLFKKDRLIKYFTLTEAGYPLFSSSKYSFDYFDLLTTKQHSAYRASFPIKHPQIFADDNKLLFMVESIKGRDLEVFSHNKDVPTALLKTLNTSRDDYSPRFANKTGLLAFVSNRNGSPQVFVVNMQGKVISTSKLPEEVRPTGLVWSADDSKVLFLFEQDIYSVNANTGEHEVTELYQPYYAFSDVAREGRSYYLSSDHKLDWQIYKVGDNQVEQVTDKGGYYGIESDDGKYLYFSKFRAKGLWRTAIDVGNEELVIPDIDLLNTGGFQILGKYLYYKENTKDGFIVFRFDTENDELEQFANIKGEVDKGFSVSFDGKYVIYTNNMTEVESDIVMAERLR</sequence>
<dbReference type="EMBL" id="AQHF01000016">
    <property type="protein sequence ID" value="MBE0344642.1"/>
    <property type="molecule type" value="Genomic_DNA"/>
</dbReference>
<comment type="caution">
    <text evidence="6">The sequence shown here is derived from an EMBL/GenBank/DDBJ whole genome shotgun (WGS) entry which is preliminary data.</text>
</comment>
<protein>
    <recommendedName>
        <fullName evidence="5">OmpR/PhoB-type domain-containing protein</fullName>
    </recommendedName>
</protein>
<dbReference type="InterPro" id="IPR036388">
    <property type="entry name" value="WH-like_DNA-bd_sf"/>
</dbReference>
<keyword evidence="4" id="KW-0472">Membrane</keyword>
<evidence type="ECO:0000256" key="3">
    <source>
        <dbReference type="PROSITE-ProRule" id="PRU01091"/>
    </source>
</evidence>
<evidence type="ECO:0000256" key="2">
    <source>
        <dbReference type="ARBA" id="ARBA00023125"/>
    </source>
</evidence>
<dbReference type="GO" id="GO:0006355">
    <property type="term" value="P:regulation of DNA-templated transcription"/>
    <property type="evidence" value="ECO:0007669"/>
    <property type="project" value="InterPro"/>
</dbReference>
<dbReference type="InterPro" id="IPR016032">
    <property type="entry name" value="Sig_transdc_resp-reg_C-effctor"/>
</dbReference>
<dbReference type="PANTHER" id="PTHR36842">
    <property type="entry name" value="PROTEIN TOLB HOMOLOG"/>
    <property type="match status" value="1"/>
</dbReference>
<dbReference type="PROSITE" id="PS51755">
    <property type="entry name" value="OMPR_PHOB"/>
    <property type="match status" value="1"/>
</dbReference>
<dbReference type="RefSeq" id="WP_147388744.1">
    <property type="nucleotide sequence ID" value="NZ_AQHF01000016.1"/>
</dbReference>
<evidence type="ECO:0000313" key="6">
    <source>
        <dbReference type="EMBL" id="MBE0344642.1"/>
    </source>
</evidence>
<keyword evidence="4" id="KW-1133">Transmembrane helix</keyword>
<dbReference type="Proteomes" id="UP000660708">
    <property type="component" value="Unassembled WGS sequence"/>
</dbReference>
<evidence type="ECO:0000256" key="4">
    <source>
        <dbReference type="SAM" id="Phobius"/>
    </source>
</evidence>
<dbReference type="Pfam" id="PF00486">
    <property type="entry name" value="Trans_reg_C"/>
    <property type="match status" value="1"/>
</dbReference>
<feature type="domain" description="OmpR/PhoB-type" evidence="5">
    <location>
        <begin position="1"/>
        <end position="98"/>
    </location>
</feature>
<dbReference type="Pfam" id="PF07676">
    <property type="entry name" value="PD40"/>
    <property type="match status" value="1"/>
</dbReference>
<comment type="similarity">
    <text evidence="1">Belongs to the TolB family.</text>
</comment>
<dbReference type="SUPFAM" id="SSF46894">
    <property type="entry name" value="C-terminal effector domain of the bipartite response regulators"/>
    <property type="match status" value="1"/>
</dbReference>
<gene>
    <name evidence="6" type="ORF">PPEP_a4164</name>
</gene>
<dbReference type="SUPFAM" id="SSF69304">
    <property type="entry name" value="Tricorn protease N-terminal domain"/>
    <property type="match status" value="2"/>
</dbReference>
<dbReference type="GO" id="GO:0003677">
    <property type="term" value="F:DNA binding"/>
    <property type="evidence" value="ECO:0007669"/>
    <property type="project" value="UniProtKB-UniRule"/>
</dbReference>
<feature type="DNA-binding region" description="OmpR/PhoB-type" evidence="3">
    <location>
        <begin position="1"/>
        <end position="98"/>
    </location>
</feature>
<keyword evidence="2 3" id="KW-0238">DNA-binding</keyword>